<dbReference type="InterPro" id="IPR007921">
    <property type="entry name" value="CHAP_dom"/>
</dbReference>
<dbReference type="InterPro" id="IPR038765">
    <property type="entry name" value="Papain-like_cys_pep_sf"/>
</dbReference>
<sequence>MMKALAVRFALVVSCGLTASVLGAAPAAAQFWQCAPYARQISGIEIRGNADTWWSQAAGRYERGHTPVAGSVLAFQATSRMRVGHVAMVSKVVGDREVLLTHANWSRRGGIERDVRAVDVSAAGDWSLVKVWYGPQGGLGTSNYPTSGFIYSGQTPVAAPALQYAGTGPSIGRGPIGVVAFTGKD</sequence>
<feature type="signal peptide" evidence="1">
    <location>
        <begin position="1"/>
        <end position="19"/>
    </location>
</feature>
<organism evidence="3 4">
    <name type="scientific">Sphingomonas rubra</name>
    <dbReference type="NCBI Taxonomy" id="634430"/>
    <lineage>
        <taxon>Bacteria</taxon>
        <taxon>Pseudomonadati</taxon>
        <taxon>Pseudomonadota</taxon>
        <taxon>Alphaproteobacteria</taxon>
        <taxon>Sphingomonadales</taxon>
        <taxon>Sphingomonadaceae</taxon>
        <taxon>Sphingomonas</taxon>
    </lineage>
</organism>
<dbReference type="PROSITE" id="PS50911">
    <property type="entry name" value="CHAP"/>
    <property type="match status" value="1"/>
</dbReference>
<dbReference type="Proteomes" id="UP000199586">
    <property type="component" value="Unassembled WGS sequence"/>
</dbReference>
<proteinExistence type="predicted"/>
<feature type="domain" description="Peptidase C51" evidence="2">
    <location>
        <begin position="9"/>
        <end position="130"/>
    </location>
</feature>
<feature type="chain" id="PRO_5011665096" evidence="1">
    <location>
        <begin position="20"/>
        <end position="185"/>
    </location>
</feature>
<dbReference type="EMBL" id="FOXP01000010">
    <property type="protein sequence ID" value="SFP89648.1"/>
    <property type="molecule type" value="Genomic_DNA"/>
</dbReference>
<dbReference type="AlphaFoldDB" id="A0A1I5U2X0"/>
<gene>
    <name evidence="3" type="ORF">SAMN04488241_11066</name>
</gene>
<name>A0A1I5U2X0_9SPHN</name>
<dbReference type="Gene3D" id="3.90.1720.10">
    <property type="entry name" value="endopeptidase domain like (from Nostoc punctiforme)"/>
    <property type="match status" value="1"/>
</dbReference>
<evidence type="ECO:0000259" key="2">
    <source>
        <dbReference type="PROSITE" id="PS50911"/>
    </source>
</evidence>
<evidence type="ECO:0000313" key="3">
    <source>
        <dbReference type="EMBL" id="SFP89648.1"/>
    </source>
</evidence>
<evidence type="ECO:0000313" key="4">
    <source>
        <dbReference type="Proteomes" id="UP000199586"/>
    </source>
</evidence>
<dbReference type="Pfam" id="PF05257">
    <property type="entry name" value="CHAP"/>
    <property type="match status" value="1"/>
</dbReference>
<keyword evidence="4" id="KW-1185">Reference proteome</keyword>
<dbReference type="SUPFAM" id="SSF54001">
    <property type="entry name" value="Cysteine proteinases"/>
    <property type="match status" value="1"/>
</dbReference>
<protein>
    <submittedName>
        <fullName evidence="3">CHAP domain-containing protein</fullName>
    </submittedName>
</protein>
<dbReference type="STRING" id="634430.SAMN04488241_11066"/>
<evidence type="ECO:0000256" key="1">
    <source>
        <dbReference type="SAM" id="SignalP"/>
    </source>
</evidence>
<keyword evidence="1" id="KW-0732">Signal</keyword>
<reference evidence="3 4" key="1">
    <citation type="submission" date="2016-10" db="EMBL/GenBank/DDBJ databases">
        <authorList>
            <person name="de Groot N.N."/>
        </authorList>
    </citation>
    <scope>NUCLEOTIDE SEQUENCE [LARGE SCALE GENOMIC DNA]</scope>
    <source>
        <strain evidence="3 4">CGMCC 1.9113</strain>
    </source>
</reference>
<accession>A0A1I5U2X0</accession>